<dbReference type="AlphaFoldDB" id="A0AAE0JZY6"/>
<accession>A0AAE0JZY6</accession>
<organism evidence="2 3">
    <name type="scientific">Lasiosphaeria ovina</name>
    <dbReference type="NCBI Taxonomy" id="92902"/>
    <lineage>
        <taxon>Eukaryota</taxon>
        <taxon>Fungi</taxon>
        <taxon>Dikarya</taxon>
        <taxon>Ascomycota</taxon>
        <taxon>Pezizomycotina</taxon>
        <taxon>Sordariomycetes</taxon>
        <taxon>Sordariomycetidae</taxon>
        <taxon>Sordariales</taxon>
        <taxon>Lasiosphaeriaceae</taxon>
        <taxon>Lasiosphaeria</taxon>
    </lineage>
</organism>
<keyword evidence="1" id="KW-1133">Transmembrane helix</keyword>
<keyword evidence="3" id="KW-1185">Reference proteome</keyword>
<reference evidence="2" key="2">
    <citation type="submission" date="2023-06" db="EMBL/GenBank/DDBJ databases">
        <authorList>
            <consortium name="Lawrence Berkeley National Laboratory"/>
            <person name="Haridas S."/>
            <person name="Hensen N."/>
            <person name="Bonometti L."/>
            <person name="Westerberg I."/>
            <person name="Brannstrom I.O."/>
            <person name="Guillou S."/>
            <person name="Cros-Aarteil S."/>
            <person name="Calhoun S."/>
            <person name="Kuo A."/>
            <person name="Mondo S."/>
            <person name="Pangilinan J."/>
            <person name="Riley R."/>
            <person name="Labutti K."/>
            <person name="Andreopoulos B."/>
            <person name="Lipzen A."/>
            <person name="Chen C."/>
            <person name="Yanf M."/>
            <person name="Daum C."/>
            <person name="Ng V."/>
            <person name="Clum A."/>
            <person name="Steindorff A."/>
            <person name="Ohm R."/>
            <person name="Martin F."/>
            <person name="Silar P."/>
            <person name="Natvig D."/>
            <person name="Lalanne C."/>
            <person name="Gautier V."/>
            <person name="Ament-Velasquez S.L."/>
            <person name="Kruys A."/>
            <person name="Hutchinson M.I."/>
            <person name="Powell A.J."/>
            <person name="Barry K."/>
            <person name="Miller A.N."/>
            <person name="Grigoriev I.V."/>
            <person name="Debuchy R."/>
            <person name="Gladieux P."/>
            <person name="Thoren M.H."/>
            <person name="Johannesson H."/>
        </authorList>
    </citation>
    <scope>NUCLEOTIDE SEQUENCE</scope>
    <source>
        <strain evidence="2">CBS 958.72</strain>
    </source>
</reference>
<evidence type="ECO:0000313" key="3">
    <source>
        <dbReference type="Proteomes" id="UP001287356"/>
    </source>
</evidence>
<evidence type="ECO:0000313" key="2">
    <source>
        <dbReference type="EMBL" id="KAK3367115.1"/>
    </source>
</evidence>
<gene>
    <name evidence="2" type="ORF">B0T24DRAFT_596956</name>
</gene>
<keyword evidence="1" id="KW-0812">Transmembrane</keyword>
<proteinExistence type="predicted"/>
<reference evidence="2" key="1">
    <citation type="journal article" date="2023" name="Mol. Phylogenet. Evol.">
        <title>Genome-scale phylogeny and comparative genomics of the fungal order Sordariales.</title>
        <authorList>
            <person name="Hensen N."/>
            <person name="Bonometti L."/>
            <person name="Westerberg I."/>
            <person name="Brannstrom I.O."/>
            <person name="Guillou S."/>
            <person name="Cros-Aarteil S."/>
            <person name="Calhoun S."/>
            <person name="Haridas S."/>
            <person name="Kuo A."/>
            <person name="Mondo S."/>
            <person name="Pangilinan J."/>
            <person name="Riley R."/>
            <person name="LaButti K."/>
            <person name="Andreopoulos B."/>
            <person name="Lipzen A."/>
            <person name="Chen C."/>
            <person name="Yan M."/>
            <person name="Daum C."/>
            <person name="Ng V."/>
            <person name="Clum A."/>
            <person name="Steindorff A."/>
            <person name="Ohm R.A."/>
            <person name="Martin F."/>
            <person name="Silar P."/>
            <person name="Natvig D.O."/>
            <person name="Lalanne C."/>
            <person name="Gautier V."/>
            <person name="Ament-Velasquez S.L."/>
            <person name="Kruys A."/>
            <person name="Hutchinson M.I."/>
            <person name="Powell A.J."/>
            <person name="Barry K."/>
            <person name="Miller A.N."/>
            <person name="Grigoriev I.V."/>
            <person name="Debuchy R."/>
            <person name="Gladieux P."/>
            <person name="Hiltunen Thoren M."/>
            <person name="Johannesson H."/>
        </authorList>
    </citation>
    <scope>NUCLEOTIDE SEQUENCE</scope>
    <source>
        <strain evidence="2">CBS 958.72</strain>
    </source>
</reference>
<feature type="transmembrane region" description="Helical" evidence="1">
    <location>
        <begin position="64"/>
        <end position="91"/>
    </location>
</feature>
<keyword evidence="1" id="KW-0472">Membrane</keyword>
<protein>
    <submittedName>
        <fullName evidence="2">Uncharacterized protein</fullName>
    </submittedName>
</protein>
<dbReference type="Proteomes" id="UP001287356">
    <property type="component" value="Unassembled WGS sequence"/>
</dbReference>
<dbReference type="EMBL" id="JAULSN010000007">
    <property type="protein sequence ID" value="KAK3367115.1"/>
    <property type="molecule type" value="Genomic_DNA"/>
</dbReference>
<evidence type="ECO:0000256" key="1">
    <source>
        <dbReference type="SAM" id="Phobius"/>
    </source>
</evidence>
<comment type="caution">
    <text evidence="2">The sequence shown here is derived from an EMBL/GenBank/DDBJ whole genome shotgun (WGS) entry which is preliminary data.</text>
</comment>
<sequence>MLQHDISPGQVIRELCIHLSQELQPTLSACPRKPAHGLASLFENEIPYRRRPALAAEVASGKALTYLSCLISFLINFLISFLISSVIRFLVEDLHSQGKVTEADLDKVIVAIRAKRADVLAKPNWQTNMKYIESLINGRGVSATDAFAPLVVVLDGRH</sequence>
<name>A0AAE0JZY6_9PEZI</name>